<evidence type="ECO:0000256" key="3">
    <source>
        <dbReference type="ARBA" id="ARBA00022801"/>
    </source>
</evidence>
<evidence type="ECO:0000313" key="7">
    <source>
        <dbReference type="Proteomes" id="UP000298347"/>
    </source>
</evidence>
<dbReference type="Proteomes" id="UP000298347">
    <property type="component" value="Unassembled WGS sequence"/>
</dbReference>
<keyword evidence="4" id="KW-0788">Thiol protease</keyword>
<evidence type="ECO:0000259" key="5">
    <source>
        <dbReference type="PROSITE" id="PS51935"/>
    </source>
</evidence>
<accession>A0A4Z0GVX6</accession>
<keyword evidence="2" id="KW-0645">Protease</keyword>
<sequence length="300" mass="33124">MKRARVAVPVATVWTDPQSVRNVDAPALQRYPDITSWLSSMTEEENIALCSEKRLQTQVLFGDEVLVDQLRGEWAYVFVPSQPSVKNPLGYPGWIASAHIKNWVPLTHCTEKVMVHRKFASLSTLSEEPDLDLSYGTFLDLLDEDGAVVKVDGPIGAGFLDRGAVIFPSREPRSSGKDILKNALCFLNLPYLWSGMSAYGYDCSGFSFSMLRAGGYQIPRDACDQLCCGKEVGTDSMKPGDLLFFAYKRGTGKVHHVGICAGAGRMVHSPTPGEKVSLTELAGTKFEEELCAVRRYWESE</sequence>
<comment type="caution">
    <text evidence="6">The sequence shown here is derived from an EMBL/GenBank/DDBJ whole genome shotgun (WGS) entry which is preliminary data.</text>
</comment>
<protein>
    <submittedName>
        <fullName evidence="6">NlpC/P60 family protein</fullName>
    </submittedName>
</protein>
<dbReference type="GO" id="GO:0008234">
    <property type="term" value="F:cysteine-type peptidase activity"/>
    <property type="evidence" value="ECO:0007669"/>
    <property type="project" value="UniProtKB-KW"/>
</dbReference>
<dbReference type="Pfam" id="PF00877">
    <property type="entry name" value="NLPC_P60"/>
    <property type="match status" value="1"/>
</dbReference>
<dbReference type="InterPro" id="IPR038765">
    <property type="entry name" value="Papain-like_cys_pep_sf"/>
</dbReference>
<dbReference type="InterPro" id="IPR000064">
    <property type="entry name" value="NLP_P60_dom"/>
</dbReference>
<comment type="similarity">
    <text evidence="1">Belongs to the peptidase C40 family.</text>
</comment>
<evidence type="ECO:0000313" key="6">
    <source>
        <dbReference type="EMBL" id="TGB00442.1"/>
    </source>
</evidence>
<name>A0A4Z0GVX6_9BACL</name>
<dbReference type="PROSITE" id="PS51935">
    <property type="entry name" value="NLPC_P60"/>
    <property type="match status" value="1"/>
</dbReference>
<gene>
    <name evidence="6" type="ORF">E4665_01835</name>
</gene>
<dbReference type="PANTHER" id="PTHR47053:SF3">
    <property type="entry name" value="GAMMA-D-GLUTAMYL-L-LYSINE DIPEPTIDYL-PEPTIDASE"/>
    <property type="match status" value="1"/>
</dbReference>
<dbReference type="RefSeq" id="WP_135347087.1">
    <property type="nucleotide sequence ID" value="NZ_SRJD01000001.1"/>
</dbReference>
<proteinExistence type="inferred from homology"/>
<keyword evidence="3" id="KW-0378">Hydrolase</keyword>
<dbReference type="Gene3D" id="3.90.1720.10">
    <property type="entry name" value="endopeptidase domain like (from Nostoc punctiforme)"/>
    <property type="match status" value="1"/>
</dbReference>
<dbReference type="SUPFAM" id="SSF54001">
    <property type="entry name" value="Cysteine proteinases"/>
    <property type="match status" value="1"/>
</dbReference>
<dbReference type="EMBL" id="SRJD01000001">
    <property type="protein sequence ID" value="TGB00442.1"/>
    <property type="molecule type" value="Genomic_DNA"/>
</dbReference>
<dbReference type="OrthoDB" id="9813368at2"/>
<evidence type="ECO:0000256" key="4">
    <source>
        <dbReference type="ARBA" id="ARBA00022807"/>
    </source>
</evidence>
<dbReference type="InterPro" id="IPR051202">
    <property type="entry name" value="Peptidase_C40"/>
</dbReference>
<reference evidence="6 7" key="1">
    <citation type="journal article" date="2015" name="Int. J. Syst. Evol. Microbiol.">
        <title>Sporolactobacillus shoreae sp. nov. and Sporolactobacillus spathodeae sp. nov., two spore-forming lactic acid bacteria isolated from tree barks in Thailand.</title>
        <authorList>
            <person name="Thamacharoensuk T."/>
            <person name="Kitahara M."/>
            <person name="Ohkuma M."/>
            <person name="Thongchul N."/>
            <person name="Tanasupawat S."/>
        </authorList>
    </citation>
    <scope>NUCLEOTIDE SEQUENCE [LARGE SCALE GENOMIC DNA]</scope>
    <source>
        <strain evidence="6 7">BK92</strain>
    </source>
</reference>
<evidence type="ECO:0000256" key="1">
    <source>
        <dbReference type="ARBA" id="ARBA00007074"/>
    </source>
</evidence>
<keyword evidence="7" id="KW-1185">Reference proteome</keyword>
<feature type="domain" description="NlpC/P60" evidence="5">
    <location>
        <begin position="173"/>
        <end position="300"/>
    </location>
</feature>
<organism evidence="6 7">
    <name type="scientific">Sporolactobacillus shoreae</name>
    <dbReference type="NCBI Taxonomy" id="1465501"/>
    <lineage>
        <taxon>Bacteria</taxon>
        <taxon>Bacillati</taxon>
        <taxon>Bacillota</taxon>
        <taxon>Bacilli</taxon>
        <taxon>Bacillales</taxon>
        <taxon>Sporolactobacillaceae</taxon>
        <taxon>Sporolactobacillus</taxon>
    </lineage>
</organism>
<evidence type="ECO:0000256" key="2">
    <source>
        <dbReference type="ARBA" id="ARBA00022670"/>
    </source>
</evidence>
<dbReference type="AlphaFoldDB" id="A0A4Z0GVX6"/>
<dbReference type="GO" id="GO:0006508">
    <property type="term" value="P:proteolysis"/>
    <property type="evidence" value="ECO:0007669"/>
    <property type="project" value="UniProtKB-KW"/>
</dbReference>
<dbReference type="PANTHER" id="PTHR47053">
    <property type="entry name" value="MUREIN DD-ENDOPEPTIDASE MEPH-RELATED"/>
    <property type="match status" value="1"/>
</dbReference>